<evidence type="ECO:0000313" key="2">
    <source>
        <dbReference type="Proteomes" id="UP000500826"/>
    </source>
</evidence>
<dbReference type="Gene3D" id="3.40.720.10">
    <property type="entry name" value="Alkaline Phosphatase, subunit A"/>
    <property type="match status" value="1"/>
</dbReference>
<organism evidence="1 2">
    <name type="scientific">Ramlibacter terrae</name>
    <dbReference type="NCBI Taxonomy" id="2732511"/>
    <lineage>
        <taxon>Bacteria</taxon>
        <taxon>Pseudomonadati</taxon>
        <taxon>Pseudomonadota</taxon>
        <taxon>Betaproteobacteria</taxon>
        <taxon>Burkholderiales</taxon>
        <taxon>Comamonadaceae</taxon>
        <taxon>Ramlibacter</taxon>
    </lineage>
</organism>
<dbReference type="InterPro" id="IPR017850">
    <property type="entry name" value="Alkaline_phosphatase_core_sf"/>
</dbReference>
<sequence>MLRRVDPKSKVIGISGKDRGAILPAGRAGTAYMYMDETGEFASSSHYMQRHPAWAEAFNRARPADRYFKAEWKPLLPEPAYAASVPDNQPWYGAGGGKLPMTMGAADASPGQPFYAALLRSPFVDALTLDFARAAIAGEELGRDDAPDILSVSLSGHDYVNHRWSAESRLSHDHLLQLDRLLEAFFKDRTPPSAATTTSPCCRPTMASCRRRRSAARAASTRAASRRSRCWPR</sequence>
<dbReference type="EMBL" id="CP053418">
    <property type="protein sequence ID" value="QJW84273.1"/>
    <property type="molecule type" value="Genomic_DNA"/>
</dbReference>
<evidence type="ECO:0000313" key="1">
    <source>
        <dbReference type="EMBL" id="QJW84273.1"/>
    </source>
</evidence>
<proteinExistence type="predicted"/>
<keyword evidence="2" id="KW-1185">Reference proteome</keyword>
<name>A0ABX6P2H6_9BURK</name>
<reference evidence="1 2" key="1">
    <citation type="submission" date="2020-05" db="EMBL/GenBank/DDBJ databases">
        <title>Ramlibacter rhizophilus sp. nov., isolated from rhizosphere soil of national flower Mugunghwa from South Korea.</title>
        <authorList>
            <person name="Zheng-Fei Y."/>
            <person name="Huan T."/>
        </authorList>
    </citation>
    <scope>NUCLEOTIDE SEQUENCE [LARGE SCALE GENOMIC DNA]</scope>
    <source>
        <strain evidence="1 2">H242</strain>
    </source>
</reference>
<dbReference type="Proteomes" id="UP000500826">
    <property type="component" value="Chromosome"/>
</dbReference>
<dbReference type="SUPFAM" id="SSF53649">
    <property type="entry name" value="Alkaline phosphatase-like"/>
    <property type="match status" value="1"/>
</dbReference>
<protein>
    <submittedName>
        <fullName evidence="1">Uncharacterized protein</fullName>
    </submittedName>
</protein>
<accession>A0ABX6P2H6</accession>
<gene>
    <name evidence="1" type="ORF">HK414_11895</name>
</gene>